<organism evidence="8 9">
    <name type="scientific">Aspergillus versicolor CBS 583.65</name>
    <dbReference type="NCBI Taxonomy" id="1036611"/>
    <lineage>
        <taxon>Eukaryota</taxon>
        <taxon>Fungi</taxon>
        <taxon>Dikarya</taxon>
        <taxon>Ascomycota</taxon>
        <taxon>Pezizomycotina</taxon>
        <taxon>Eurotiomycetes</taxon>
        <taxon>Eurotiomycetidae</taxon>
        <taxon>Eurotiales</taxon>
        <taxon>Aspergillaceae</taxon>
        <taxon>Aspergillus</taxon>
        <taxon>Aspergillus subgen. Nidulantes</taxon>
    </lineage>
</organism>
<feature type="transmembrane region" description="Helical" evidence="6">
    <location>
        <begin position="375"/>
        <end position="395"/>
    </location>
</feature>
<feature type="transmembrane region" description="Helical" evidence="6">
    <location>
        <begin position="108"/>
        <end position="129"/>
    </location>
</feature>
<feature type="transmembrane region" description="Helical" evidence="6">
    <location>
        <begin position="480"/>
        <end position="499"/>
    </location>
</feature>
<dbReference type="OrthoDB" id="10062876at2759"/>
<dbReference type="InterPro" id="IPR050524">
    <property type="entry name" value="APC_YAT"/>
</dbReference>
<dbReference type="Pfam" id="PF00324">
    <property type="entry name" value="AA_permease"/>
    <property type="match status" value="1"/>
</dbReference>
<comment type="subcellular location">
    <subcellularLocation>
        <location evidence="1">Membrane</location>
        <topology evidence="1">Multi-pass membrane protein</topology>
    </subcellularLocation>
</comment>
<evidence type="ECO:0000313" key="9">
    <source>
        <dbReference type="Proteomes" id="UP000184073"/>
    </source>
</evidence>
<feature type="transmembrane region" description="Helical" evidence="6">
    <location>
        <begin position="149"/>
        <end position="171"/>
    </location>
</feature>
<evidence type="ECO:0000256" key="5">
    <source>
        <dbReference type="ARBA" id="ARBA00023136"/>
    </source>
</evidence>
<evidence type="ECO:0000313" key="8">
    <source>
        <dbReference type="EMBL" id="OJI98288.1"/>
    </source>
</evidence>
<evidence type="ECO:0000256" key="2">
    <source>
        <dbReference type="ARBA" id="ARBA00022448"/>
    </source>
</evidence>
<keyword evidence="5 6" id="KW-0472">Membrane</keyword>
<dbReference type="Gene3D" id="1.20.1740.10">
    <property type="entry name" value="Amino acid/polyamine transporter I"/>
    <property type="match status" value="1"/>
</dbReference>
<feature type="transmembrane region" description="Helical" evidence="6">
    <location>
        <begin position="271"/>
        <end position="292"/>
    </location>
</feature>
<dbReference type="STRING" id="1036611.A0A1L9P9W5"/>
<dbReference type="EMBL" id="KV878126">
    <property type="protein sequence ID" value="OJI98288.1"/>
    <property type="molecule type" value="Genomic_DNA"/>
</dbReference>
<dbReference type="RefSeq" id="XP_040664051.1">
    <property type="nucleotide sequence ID" value="XM_040806292.1"/>
</dbReference>
<evidence type="ECO:0000256" key="3">
    <source>
        <dbReference type="ARBA" id="ARBA00022692"/>
    </source>
</evidence>
<feature type="transmembrane region" description="Helical" evidence="6">
    <location>
        <begin position="446"/>
        <end position="468"/>
    </location>
</feature>
<evidence type="ECO:0000259" key="7">
    <source>
        <dbReference type="Pfam" id="PF00324"/>
    </source>
</evidence>
<dbReference type="GO" id="GO:0016020">
    <property type="term" value="C:membrane"/>
    <property type="evidence" value="ECO:0007669"/>
    <property type="project" value="UniProtKB-SubCell"/>
</dbReference>
<dbReference type="FunFam" id="1.20.1740.10:FF:000001">
    <property type="entry name" value="Amino acid permease"/>
    <property type="match status" value="1"/>
</dbReference>
<feature type="transmembrane region" description="Helical" evidence="6">
    <location>
        <begin position="39"/>
        <end position="58"/>
    </location>
</feature>
<dbReference type="PANTHER" id="PTHR43341">
    <property type="entry name" value="AMINO ACID PERMEASE"/>
    <property type="match status" value="1"/>
</dbReference>
<dbReference type="Proteomes" id="UP000184073">
    <property type="component" value="Unassembled WGS sequence"/>
</dbReference>
<name>A0A1L9P9W5_ASPVE</name>
<dbReference type="AlphaFoldDB" id="A0A1L9P9W5"/>
<gene>
    <name evidence="8" type="ORF">ASPVEDRAFT_125663</name>
</gene>
<evidence type="ECO:0000256" key="6">
    <source>
        <dbReference type="SAM" id="Phobius"/>
    </source>
</evidence>
<accession>A0A1L9P9W5</accession>
<dbReference type="GeneID" id="63721803"/>
<feature type="transmembrane region" description="Helical" evidence="6">
    <location>
        <begin position="64"/>
        <end position="81"/>
    </location>
</feature>
<feature type="domain" description="Amino acid permease/ SLC12A" evidence="7">
    <location>
        <begin position="37"/>
        <end position="503"/>
    </location>
</feature>
<keyword evidence="3 6" id="KW-0812">Transmembrane</keyword>
<keyword evidence="2" id="KW-0813">Transport</keyword>
<dbReference type="PIRSF" id="PIRSF006060">
    <property type="entry name" value="AA_transporter"/>
    <property type="match status" value="1"/>
</dbReference>
<keyword evidence="9" id="KW-1185">Reference proteome</keyword>
<feature type="transmembrane region" description="Helical" evidence="6">
    <location>
        <begin position="183"/>
        <end position="200"/>
    </location>
</feature>
<feature type="transmembrane region" description="Helical" evidence="6">
    <location>
        <begin position="232"/>
        <end position="250"/>
    </location>
</feature>
<evidence type="ECO:0000256" key="1">
    <source>
        <dbReference type="ARBA" id="ARBA00004141"/>
    </source>
</evidence>
<dbReference type="VEuPathDB" id="FungiDB:ASPVEDRAFT_125663"/>
<proteinExistence type="predicted"/>
<feature type="transmembrane region" description="Helical" evidence="6">
    <location>
        <begin position="312"/>
        <end position="335"/>
    </location>
</feature>
<dbReference type="GO" id="GO:0015171">
    <property type="term" value="F:amino acid transmembrane transporter activity"/>
    <property type="evidence" value="ECO:0007669"/>
    <property type="project" value="TreeGrafter"/>
</dbReference>
<reference evidence="9" key="1">
    <citation type="journal article" date="2017" name="Genome Biol.">
        <title>Comparative genomics reveals high biological diversity and specific adaptations in the industrially and medically important fungal genus Aspergillus.</title>
        <authorList>
            <person name="de Vries R.P."/>
            <person name="Riley R."/>
            <person name="Wiebenga A."/>
            <person name="Aguilar-Osorio G."/>
            <person name="Amillis S."/>
            <person name="Uchima C.A."/>
            <person name="Anderluh G."/>
            <person name="Asadollahi M."/>
            <person name="Askin M."/>
            <person name="Barry K."/>
            <person name="Battaglia E."/>
            <person name="Bayram O."/>
            <person name="Benocci T."/>
            <person name="Braus-Stromeyer S.A."/>
            <person name="Caldana C."/>
            <person name="Canovas D."/>
            <person name="Cerqueira G.C."/>
            <person name="Chen F."/>
            <person name="Chen W."/>
            <person name="Choi C."/>
            <person name="Clum A."/>
            <person name="Dos Santos R.A."/>
            <person name="Damasio A.R."/>
            <person name="Diallinas G."/>
            <person name="Emri T."/>
            <person name="Fekete E."/>
            <person name="Flipphi M."/>
            <person name="Freyberg S."/>
            <person name="Gallo A."/>
            <person name="Gournas C."/>
            <person name="Habgood R."/>
            <person name="Hainaut M."/>
            <person name="Harispe M.L."/>
            <person name="Henrissat B."/>
            <person name="Hilden K.S."/>
            <person name="Hope R."/>
            <person name="Hossain A."/>
            <person name="Karabika E."/>
            <person name="Karaffa L."/>
            <person name="Karanyi Z."/>
            <person name="Krasevec N."/>
            <person name="Kuo A."/>
            <person name="Kusch H."/>
            <person name="LaButti K."/>
            <person name="Lagendijk E.L."/>
            <person name="Lapidus A."/>
            <person name="Levasseur A."/>
            <person name="Lindquist E."/>
            <person name="Lipzen A."/>
            <person name="Logrieco A.F."/>
            <person name="MacCabe A."/>
            <person name="Maekelae M.R."/>
            <person name="Malavazi I."/>
            <person name="Melin P."/>
            <person name="Meyer V."/>
            <person name="Mielnichuk N."/>
            <person name="Miskei M."/>
            <person name="Molnar A.P."/>
            <person name="Mule G."/>
            <person name="Ngan C.Y."/>
            <person name="Orejas M."/>
            <person name="Orosz E."/>
            <person name="Ouedraogo J.P."/>
            <person name="Overkamp K.M."/>
            <person name="Park H.-S."/>
            <person name="Perrone G."/>
            <person name="Piumi F."/>
            <person name="Punt P.J."/>
            <person name="Ram A.F."/>
            <person name="Ramon A."/>
            <person name="Rauscher S."/>
            <person name="Record E."/>
            <person name="Riano-Pachon D.M."/>
            <person name="Robert V."/>
            <person name="Roehrig J."/>
            <person name="Ruller R."/>
            <person name="Salamov A."/>
            <person name="Salih N.S."/>
            <person name="Samson R.A."/>
            <person name="Sandor E."/>
            <person name="Sanguinetti M."/>
            <person name="Schuetze T."/>
            <person name="Sepcic K."/>
            <person name="Shelest E."/>
            <person name="Sherlock G."/>
            <person name="Sophianopoulou V."/>
            <person name="Squina F.M."/>
            <person name="Sun H."/>
            <person name="Susca A."/>
            <person name="Todd R.B."/>
            <person name="Tsang A."/>
            <person name="Unkles S.E."/>
            <person name="van de Wiele N."/>
            <person name="van Rossen-Uffink D."/>
            <person name="Oliveira J.V."/>
            <person name="Vesth T.C."/>
            <person name="Visser J."/>
            <person name="Yu J.-H."/>
            <person name="Zhou M."/>
            <person name="Andersen M.R."/>
            <person name="Archer D.B."/>
            <person name="Baker S.E."/>
            <person name="Benoit I."/>
            <person name="Brakhage A.A."/>
            <person name="Braus G.H."/>
            <person name="Fischer R."/>
            <person name="Frisvad J.C."/>
            <person name="Goldman G.H."/>
            <person name="Houbraken J."/>
            <person name="Oakley B."/>
            <person name="Pocsi I."/>
            <person name="Scazzocchio C."/>
            <person name="Seiboth B."/>
            <person name="vanKuyk P.A."/>
            <person name="Wortman J."/>
            <person name="Dyer P.S."/>
            <person name="Grigoriev I.V."/>
        </authorList>
    </citation>
    <scope>NUCLEOTIDE SEQUENCE [LARGE SCALE GENOMIC DNA]</scope>
    <source>
        <strain evidence="9">CBS 583.65</strain>
    </source>
</reference>
<dbReference type="PANTHER" id="PTHR43341:SF6">
    <property type="entry name" value="AMINO ACID TRANSPORTER (EUROFUNG)"/>
    <property type="match status" value="1"/>
</dbReference>
<protein>
    <recommendedName>
        <fullName evidence="7">Amino acid permease/ SLC12A domain-containing protein</fullName>
    </recommendedName>
</protein>
<sequence length="553" mass="60311">MAAEDKSQESLEETPSIELGTTTTVDGLQRGLGNRQIQLIAAGGAIGTSLFITIGGALAKGGPASLLIAFILYSGVLSLVNNSIAEMSTFMPVPGGFIRLAGHWVDDALGFLAGWNFFFYQAFAIPFEITAINMSMTFWTDEVTKPGPTAAICAAVVVCYAVLNVLAVHVYGESEFWLSGGKIILILLVFAFTFVTMVGGNPQGDAYGFRNWQSPGAFAEFYTTGSLGRFEGFLACLWSASFIVIGPEYISIVASEAKYPSVYIKSAFKTVYFRLCLFFILGALAVGIVIPYNHPVLVDSYLGSGGSGTASASPYVIAMTDLGIGVLPHVVNALIMTSMLSAGNTYTYCATRTLHGLALDGHAPKLLRRCTESGVPIYAFCVVMVFPLLSFLQVNSGSAQVITWLVSIITGGIMVNYLIMSSTFLQYHRACKIQGFDRKSLPYYGYFQPYGAWISIFVQGIVFLFAGYRSVSPCDPTGFVTSYLMQMVAPVLFFGWKFFKRTKCVKPQHVDLIWERPLVDAYESSCTEPPSTFWREMGQLVGLRRRTLSEEYS</sequence>
<feature type="transmembrane region" description="Helical" evidence="6">
    <location>
        <begin position="401"/>
        <end position="425"/>
    </location>
</feature>
<dbReference type="InterPro" id="IPR004841">
    <property type="entry name" value="AA-permease/SLC12A_dom"/>
</dbReference>
<keyword evidence="4 6" id="KW-1133">Transmembrane helix</keyword>
<evidence type="ECO:0000256" key="4">
    <source>
        <dbReference type="ARBA" id="ARBA00022989"/>
    </source>
</evidence>